<dbReference type="PANTHER" id="PTHR35004">
    <property type="entry name" value="TRANSPOSASE RV3428C-RELATED"/>
    <property type="match status" value="1"/>
</dbReference>
<dbReference type="GO" id="GO:0015074">
    <property type="term" value="P:DNA integration"/>
    <property type="evidence" value="ECO:0007669"/>
    <property type="project" value="InterPro"/>
</dbReference>
<dbReference type="AlphaFoldDB" id="A0A7K0KD27"/>
<dbReference type="PROSITE" id="PS50994">
    <property type="entry name" value="INTEGRASE"/>
    <property type="match status" value="1"/>
</dbReference>
<protein>
    <submittedName>
        <fullName evidence="3">Transposase</fullName>
    </submittedName>
</protein>
<gene>
    <name evidence="3" type="ORF">FYJ73_03970</name>
</gene>
<dbReference type="InterPro" id="IPR001584">
    <property type="entry name" value="Integrase_cat-core"/>
</dbReference>
<comment type="caution">
    <text evidence="3">The sequence shown here is derived from an EMBL/GenBank/DDBJ whole genome shotgun (WGS) entry which is preliminary data.</text>
</comment>
<organism evidence="3 4">
    <name type="scientific">Hallella mizrahii</name>
    <dbReference type="NCBI Taxonomy" id="2606637"/>
    <lineage>
        <taxon>Bacteria</taxon>
        <taxon>Pseudomonadati</taxon>
        <taxon>Bacteroidota</taxon>
        <taxon>Bacteroidia</taxon>
        <taxon>Bacteroidales</taxon>
        <taxon>Prevotellaceae</taxon>
        <taxon>Hallella</taxon>
    </lineage>
</organism>
<dbReference type="GO" id="GO:0003676">
    <property type="term" value="F:nucleic acid binding"/>
    <property type="evidence" value="ECO:0007669"/>
    <property type="project" value="InterPro"/>
</dbReference>
<evidence type="ECO:0000256" key="1">
    <source>
        <dbReference type="ARBA" id="ARBA00009277"/>
    </source>
</evidence>
<dbReference type="PANTHER" id="PTHR35004:SF8">
    <property type="entry name" value="TRANSPOSASE RV3428C-RELATED"/>
    <property type="match status" value="1"/>
</dbReference>
<evidence type="ECO:0000259" key="2">
    <source>
        <dbReference type="PROSITE" id="PS50994"/>
    </source>
</evidence>
<evidence type="ECO:0000313" key="4">
    <source>
        <dbReference type="Proteomes" id="UP000438914"/>
    </source>
</evidence>
<evidence type="ECO:0000313" key="3">
    <source>
        <dbReference type="EMBL" id="MST83837.1"/>
    </source>
</evidence>
<dbReference type="Gene3D" id="3.30.420.10">
    <property type="entry name" value="Ribonuclease H-like superfamily/Ribonuclease H"/>
    <property type="match status" value="1"/>
</dbReference>
<sequence length="528" mass="62066">MANKEIAMSKLKKLMRILSEGGSLNDVVKACKMSKRDASYYKKYLQTMPLPLSEMYKMDEFSLGKLIRPESPNVPKPDGRKEVLDKEIKEYALDCLRPHKTLYYEWEKYYKLHPDGYQYTQFKKYVNEYIKNHDYKYRNHYNPGEMAMFDPAGDKLYLKPRFELDGIPVTVLCAVMPYSNFGYMIALRNERMENLFMGMSNALEYFGCLPHIVKSDNMVQWVKHTKKKYDLQFTDALEQWCVHYDVQPYVARVRRPRDKGPVEGIVNKFYLYIYARIEDKTFETIDEMNTCIWELVDEFNDRPKQRGGLTPREVFETEEKPLMRPLPDQMFVYRHRKEYKRISSSYLLSVGEEQHYYSVPYQYVGKKAVAIWDNETVEIYVDNERVAVHKRDFRPYGTTIDPSHMPPKHRAWEQGNGEWNAASFVSAARRIGPYTARAMQDLLTSAEWEQQQYRQGYILLGWARNKKYGPEAVESACRLLLTNGPVAPMLAIENALKHNMASKPVAKVVSMTPKNEYVRGREAFKITK</sequence>
<dbReference type="EMBL" id="VUNG01000005">
    <property type="protein sequence ID" value="MST83837.1"/>
    <property type="molecule type" value="Genomic_DNA"/>
</dbReference>
<comment type="similarity">
    <text evidence="1">Belongs to the transposase IS21/IS408/IS1162 family.</text>
</comment>
<keyword evidence="4" id="KW-1185">Reference proteome</keyword>
<dbReference type="InterPro" id="IPR054353">
    <property type="entry name" value="IstA-like_C"/>
</dbReference>
<dbReference type="InterPro" id="IPR012337">
    <property type="entry name" value="RNaseH-like_sf"/>
</dbReference>
<dbReference type="SUPFAM" id="SSF53098">
    <property type="entry name" value="Ribonuclease H-like"/>
    <property type="match status" value="1"/>
</dbReference>
<dbReference type="Proteomes" id="UP000438914">
    <property type="component" value="Unassembled WGS sequence"/>
</dbReference>
<dbReference type="InterPro" id="IPR036397">
    <property type="entry name" value="RNaseH_sf"/>
</dbReference>
<reference evidence="3 4" key="1">
    <citation type="submission" date="2019-08" db="EMBL/GenBank/DDBJ databases">
        <title>In-depth cultivation of the pig gut microbiome towards novel bacterial diversity and tailored functional studies.</title>
        <authorList>
            <person name="Wylensek D."/>
            <person name="Hitch T.C.A."/>
            <person name="Clavel T."/>
        </authorList>
    </citation>
    <scope>NUCLEOTIDE SEQUENCE [LARGE SCALE GENOMIC DNA]</scope>
    <source>
        <strain evidence="3 4">LKV-178-WT-2A</strain>
    </source>
</reference>
<name>A0A7K0KD27_9BACT</name>
<dbReference type="Pfam" id="PF22483">
    <property type="entry name" value="Mu-transpos_C_2"/>
    <property type="match status" value="1"/>
</dbReference>
<proteinExistence type="inferred from homology"/>
<feature type="domain" description="Integrase catalytic" evidence="2">
    <location>
        <begin position="139"/>
        <end position="319"/>
    </location>
</feature>
<accession>A0A7K0KD27</accession>